<protein>
    <recommendedName>
        <fullName evidence="7">Major facilitator superfamily (MFS) profile domain-containing protein</fullName>
    </recommendedName>
</protein>
<dbReference type="PANTHER" id="PTHR23520:SF5">
    <property type="entry name" value="TRANSPORTER, PUTATIVE (AFU_ORTHOLOGUE AFUA_3G04000)-RELATED"/>
    <property type="match status" value="1"/>
</dbReference>
<feature type="transmembrane region" description="Helical" evidence="6">
    <location>
        <begin position="55"/>
        <end position="75"/>
    </location>
</feature>
<dbReference type="InterPro" id="IPR011701">
    <property type="entry name" value="MFS"/>
</dbReference>
<feature type="transmembrane region" description="Helical" evidence="6">
    <location>
        <begin position="285"/>
        <end position="305"/>
    </location>
</feature>
<dbReference type="InterPro" id="IPR036259">
    <property type="entry name" value="MFS_trans_sf"/>
</dbReference>
<name>A0A9X2ACB9_9BACL</name>
<dbReference type="PROSITE" id="PS50850">
    <property type="entry name" value="MFS"/>
    <property type="match status" value="1"/>
</dbReference>
<feature type="transmembrane region" description="Helical" evidence="6">
    <location>
        <begin position="183"/>
        <end position="200"/>
    </location>
</feature>
<dbReference type="PANTHER" id="PTHR23520">
    <property type="entry name" value="TRANSPORTER, PUTATIVE (AFU_ORTHOLOGUE AFUA_3G04000)-RELATED"/>
    <property type="match status" value="1"/>
</dbReference>
<evidence type="ECO:0000313" key="8">
    <source>
        <dbReference type="EMBL" id="MCI0182140.1"/>
    </source>
</evidence>
<keyword evidence="9" id="KW-1185">Reference proteome</keyword>
<accession>A0A9X2ACB9</accession>
<reference evidence="8" key="1">
    <citation type="submission" date="2022-03" db="EMBL/GenBank/DDBJ databases">
        <title>Draft Genome Sequence of Firmicute Strain S0AB, a Heterotrophic Iron/Sulfur-Oxidizing Extreme Acidophile.</title>
        <authorList>
            <person name="Vergara E."/>
            <person name="Pakostova E."/>
            <person name="Johnson D.B."/>
            <person name="Holmes D.S."/>
        </authorList>
    </citation>
    <scope>NUCLEOTIDE SEQUENCE</scope>
    <source>
        <strain evidence="8">S0AB</strain>
    </source>
</reference>
<keyword evidence="4 6" id="KW-1133">Transmembrane helix</keyword>
<sequence>MNEPSMTYNLKGWRSLHPVTRRLIAARVLRSIGQGALAVDFTLYLRARLWSAPEIGLLLMAAGLVGAALSLLVGVSSDKVGRRGFLLMYETGLTLATALLLLDHSAWVLIVSSVLFGFGRGANGASGPFAPAEQAWLAKHIPGTIRGSVFSLNAALQFWGMGIGSILGAFLPHILPGVTGATAYYPVFALNLIIAIINYLQIFTLSEDRSHHVAPLTKDQDNNKEALQAATDAIHAEKSVRKRENKALSFLLIVNSVNSLGVGLVAPLLPYWFSVRYGVGPEAIGPIYGLTFIFTGISSLLVGKLSQKVGLTKSIVLPRLLGIVTLVAMPFMPSFALAAVLYIVRSIVNRGSVGARQAFSVGLVRDKRRGLASSLNAVSWNVPAAIGPAIGGWMLGMGSLFWPFFLASGLQLAYIIMFSTMMGQFDPQRRKTETSPSSQS</sequence>
<comment type="caution">
    <text evidence="8">The sequence shown here is derived from an EMBL/GenBank/DDBJ whole genome shotgun (WGS) entry which is preliminary data.</text>
</comment>
<feature type="transmembrane region" description="Helical" evidence="6">
    <location>
        <begin position="248"/>
        <end position="273"/>
    </location>
</feature>
<comment type="subcellular location">
    <subcellularLocation>
        <location evidence="1">Cell membrane</location>
        <topology evidence="1">Multi-pass membrane protein</topology>
    </subcellularLocation>
</comment>
<evidence type="ECO:0000259" key="7">
    <source>
        <dbReference type="PROSITE" id="PS50850"/>
    </source>
</evidence>
<evidence type="ECO:0000256" key="1">
    <source>
        <dbReference type="ARBA" id="ARBA00004651"/>
    </source>
</evidence>
<feature type="domain" description="Major facilitator superfamily (MFS) profile" evidence="7">
    <location>
        <begin position="1"/>
        <end position="426"/>
    </location>
</feature>
<feature type="transmembrane region" description="Helical" evidence="6">
    <location>
        <begin position="317"/>
        <end position="344"/>
    </location>
</feature>
<keyword evidence="3 6" id="KW-0812">Transmembrane</keyword>
<evidence type="ECO:0000256" key="6">
    <source>
        <dbReference type="SAM" id="Phobius"/>
    </source>
</evidence>
<dbReference type="SUPFAM" id="SSF103473">
    <property type="entry name" value="MFS general substrate transporter"/>
    <property type="match status" value="1"/>
</dbReference>
<dbReference type="GO" id="GO:0005886">
    <property type="term" value="C:plasma membrane"/>
    <property type="evidence" value="ECO:0007669"/>
    <property type="project" value="UniProtKB-SubCell"/>
</dbReference>
<dbReference type="Gene3D" id="1.20.1250.20">
    <property type="entry name" value="MFS general substrate transporter like domains"/>
    <property type="match status" value="2"/>
</dbReference>
<evidence type="ECO:0000256" key="4">
    <source>
        <dbReference type="ARBA" id="ARBA00022989"/>
    </source>
</evidence>
<keyword evidence="5 6" id="KW-0472">Membrane</keyword>
<evidence type="ECO:0000313" key="9">
    <source>
        <dbReference type="Proteomes" id="UP001139263"/>
    </source>
</evidence>
<dbReference type="RefSeq" id="WP_241711756.1">
    <property type="nucleotide sequence ID" value="NZ_JALBUF010000001.1"/>
</dbReference>
<evidence type="ECO:0000256" key="5">
    <source>
        <dbReference type="ARBA" id="ARBA00023136"/>
    </source>
</evidence>
<feature type="transmembrane region" description="Helical" evidence="6">
    <location>
        <begin position="149"/>
        <end position="171"/>
    </location>
</feature>
<dbReference type="GO" id="GO:0022857">
    <property type="term" value="F:transmembrane transporter activity"/>
    <property type="evidence" value="ECO:0007669"/>
    <property type="project" value="InterPro"/>
</dbReference>
<proteinExistence type="predicted"/>
<organism evidence="8 9">
    <name type="scientific">Sulfoacidibacillus ferrooxidans</name>
    <dbReference type="NCBI Taxonomy" id="2005001"/>
    <lineage>
        <taxon>Bacteria</taxon>
        <taxon>Bacillati</taxon>
        <taxon>Bacillota</taxon>
        <taxon>Bacilli</taxon>
        <taxon>Bacillales</taxon>
        <taxon>Alicyclobacillaceae</taxon>
        <taxon>Sulfoacidibacillus</taxon>
    </lineage>
</organism>
<evidence type="ECO:0000256" key="3">
    <source>
        <dbReference type="ARBA" id="ARBA00022692"/>
    </source>
</evidence>
<dbReference type="InterPro" id="IPR020846">
    <property type="entry name" value="MFS_dom"/>
</dbReference>
<keyword evidence="2" id="KW-0813">Transport</keyword>
<evidence type="ECO:0000256" key="2">
    <source>
        <dbReference type="ARBA" id="ARBA00022448"/>
    </source>
</evidence>
<gene>
    <name evidence="8" type="ORF">MM817_00396</name>
</gene>
<dbReference type="Pfam" id="PF07690">
    <property type="entry name" value="MFS_1"/>
    <property type="match status" value="2"/>
</dbReference>
<feature type="transmembrane region" description="Helical" evidence="6">
    <location>
        <begin position="95"/>
        <end position="118"/>
    </location>
</feature>
<feature type="transmembrane region" description="Helical" evidence="6">
    <location>
        <begin position="400"/>
        <end position="421"/>
    </location>
</feature>
<dbReference type="Proteomes" id="UP001139263">
    <property type="component" value="Unassembled WGS sequence"/>
</dbReference>
<dbReference type="EMBL" id="JALBUF010000001">
    <property type="protein sequence ID" value="MCI0182140.1"/>
    <property type="molecule type" value="Genomic_DNA"/>
</dbReference>
<dbReference type="AlphaFoldDB" id="A0A9X2ACB9"/>